<name>A0A077K8Q0_CLOBO</name>
<reference evidence="1" key="1">
    <citation type="journal article" date="2014" name="Appl. Environ. Microbiol.">
        <title>Genetic characterization and comparison of Clostridium botulinum isolates from botulism cases in Japan between 2006 and 2011.</title>
        <authorList>
            <person name="Kenri T."/>
            <person name="Sekizuka T."/>
            <person name="Yamamoto A."/>
            <person name="Iwaki M."/>
            <person name="Komiya T."/>
            <person name="Hatakeyama T."/>
            <person name="Nakajima H."/>
            <person name="Takahashi M."/>
            <person name="Kuroda M."/>
            <person name="Shibayama K."/>
        </authorList>
    </citation>
    <scope>NUCLEOTIDE SEQUENCE</scope>
    <source>
        <strain evidence="1">Miyagi2006</strain>
        <strain evidence="2">Miyagi2006-01</strain>
        <strain evidence="3">Tochigi2008</strain>
        <plasmid evidence="1">pMI06</plasmid>
        <plasmid evidence="2">pMI06-01</plasmid>
        <plasmid evidence="3">pTO08</plasmid>
    </source>
</reference>
<evidence type="ECO:0000313" key="2">
    <source>
        <dbReference type="EMBL" id="BAP28766.1"/>
    </source>
</evidence>
<geneLocation type="plasmid" evidence="3">
    <name>pTO08</name>
</geneLocation>
<sequence>MMNLTRDEKVFEFISFCIENFKVKFKMKGKEVANLFYESGVTDFLIESYDLLHTQGKDYILSEIEIFLKNRGYKL</sequence>
<evidence type="ECO:0008006" key="4">
    <source>
        <dbReference type="Google" id="ProtNLM"/>
    </source>
</evidence>
<dbReference type="EMBL" id="AB910519">
    <property type="protein sequence ID" value="BAP28766.1"/>
    <property type="molecule type" value="Genomic_DNA"/>
</dbReference>
<dbReference type="EMBL" id="AB910520">
    <property type="protein sequence ID" value="BAP28783.1"/>
    <property type="molecule type" value="Genomic_DNA"/>
</dbReference>
<dbReference type="RefSeq" id="WP_031942521.1">
    <property type="nucleotide sequence ID" value="NC_024989.1"/>
</dbReference>
<accession>A0A077K8Q0</accession>
<dbReference type="AlphaFoldDB" id="A0A077K8Q0"/>
<organism evidence="1">
    <name type="scientific">Clostridium botulinum</name>
    <dbReference type="NCBI Taxonomy" id="1491"/>
    <lineage>
        <taxon>Bacteria</taxon>
        <taxon>Bacillati</taxon>
        <taxon>Bacillota</taxon>
        <taxon>Clostridia</taxon>
        <taxon>Eubacteriales</taxon>
        <taxon>Clostridiaceae</taxon>
        <taxon>Clostridium</taxon>
    </lineage>
</organism>
<dbReference type="InterPro" id="IPR024269">
    <property type="entry name" value="DUF3791"/>
</dbReference>
<keyword evidence="1" id="KW-0614">Plasmid</keyword>
<proteinExistence type="predicted"/>
<dbReference type="EMBL" id="AB910391">
    <property type="protein sequence ID" value="BAP28098.1"/>
    <property type="molecule type" value="Genomic_DNA"/>
</dbReference>
<geneLocation type="plasmid" evidence="1">
    <name>pMI06</name>
</geneLocation>
<geneLocation type="plasmid" evidence="2">
    <name>pMI06-01</name>
</geneLocation>
<protein>
    <recommendedName>
        <fullName evidence="4">DUF3791 domain-containing protein</fullName>
    </recommendedName>
</protein>
<evidence type="ECO:0000313" key="3">
    <source>
        <dbReference type="EMBL" id="BAP28783.1"/>
    </source>
</evidence>
<evidence type="ECO:0000313" key="1">
    <source>
        <dbReference type="EMBL" id="BAP28098.1"/>
    </source>
</evidence>
<dbReference type="Pfam" id="PF12668">
    <property type="entry name" value="DUF3791"/>
    <property type="match status" value="1"/>
</dbReference>